<gene>
    <name evidence="1" type="ORF">E6H05_10800</name>
</gene>
<evidence type="ECO:0000313" key="1">
    <source>
        <dbReference type="EMBL" id="TMI72710.1"/>
    </source>
</evidence>
<dbReference type="EMBL" id="VBAP01000082">
    <property type="protein sequence ID" value="TMI72710.1"/>
    <property type="molecule type" value="Genomic_DNA"/>
</dbReference>
<evidence type="ECO:0000313" key="2">
    <source>
        <dbReference type="Proteomes" id="UP000318834"/>
    </source>
</evidence>
<comment type="caution">
    <text evidence="1">The sequence shown here is derived from an EMBL/GenBank/DDBJ whole genome shotgun (WGS) entry which is preliminary data.</text>
</comment>
<reference evidence="1 2" key="1">
    <citation type="journal article" date="2019" name="Nat. Microbiol.">
        <title>Mediterranean grassland soil C-N compound turnover is dependent on rainfall and depth, and is mediated by genomically divergent microorganisms.</title>
        <authorList>
            <person name="Diamond S."/>
            <person name="Andeer P.F."/>
            <person name="Li Z."/>
            <person name="Crits-Christoph A."/>
            <person name="Burstein D."/>
            <person name="Anantharaman K."/>
            <person name="Lane K.R."/>
            <person name="Thomas B.C."/>
            <person name="Pan C."/>
            <person name="Northen T.R."/>
            <person name="Banfield J.F."/>
        </authorList>
    </citation>
    <scope>NUCLEOTIDE SEQUENCE [LARGE SCALE GENOMIC DNA]</scope>
    <source>
        <strain evidence="1">NP_8</strain>
    </source>
</reference>
<dbReference type="Proteomes" id="UP000318834">
    <property type="component" value="Unassembled WGS sequence"/>
</dbReference>
<sequence>MKTCAWSYEKEWRIPAPGRRPDDSELFGDYGFHPRELTAIYVGPNCPDEDRADLLALLTHGLEHVQAHQMSFDIPQARLVSRPILR</sequence>
<protein>
    <submittedName>
        <fullName evidence="1">DUF2971 domain-containing protein</fullName>
    </submittedName>
</protein>
<proteinExistence type="predicted"/>
<dbReference type="AlphaFoldDB" id="A0A537IN21"/>
<name>A0A537IN21_9BACT</name>
<organism evidence="1 2">
    <name type="scientific">Candidatus Segetimicrobium genomatis</name>
    <dbReference type="NCBI Taxonomy" id="2569760"/>
    <lineage>
        <taxon>Bacteria</taxon>
        <taxon>Bacillati</taxon>
        <taxon>Candidatus Sysuimicrobiota</taxon>
        <taxon>Candidatus Sysuimicrobiia</taxon>
        <taxon>Candidatus Sysuimicrobiales</taxon>
        <taxon>Candidatus Segetimicrobiaceae</taxon>
        <taxon>Candidatus Segetimicrobium</taxon>
    </lineage>
</organism>
<accession>A0A537IN21</accession>